<feature type="chain" id="PRO_5041142247" evidence="1">
    <location>
        <begin position="23"/>
        <end position="265"/>
    </location>
</feature>
<evidence type="ECO:0000313" key="3">
    <source>
        <dbReference type="EMBL" id="MBC1491071.1"/>
    </source>
</evidence>
<dbReference type="Proteomes" id="UP000533953">
    <property type="component" value="Unassembled WGS sequence"/>
</dbReference>
<evidence type="ECO:0000313" key="6">
    <source>
        <dbReference type="Proteomes" id="UP000533953"/>
    </source>
</evidence>
<sequence length="265" mass="28911">MLKKSILASLLVVLMVSWTASASVQAATASLQNENDATITTVDELEKEISNVDLNDAAELSEARENILENSDPEVLEEYGEKLQNEVTEATNELAEKLELTSNAENPENQYASATTTLDDGTVLEVNVSDTALPNLLRATTSTEKFGARSYKVESRVYHVMYPDGWICLLTFYNVGKSGLTATGTSVGGTRGLFPLSINASSKITDKRAEKNGYDINGQGDYTLNYVGTHGIGIYVMYRTLVSTVKLNNLYTSSAKVTKSFQLYK</sequence>
<feature type="signal peptide" evidence="1">
    <location>
        <begin position="1"/>
        <end position="22"/>
    </location>
</feature>
<keyword evidence="1" id="KW-0732">Signal</keyword>
<dbReference type="EMBL" id="JAASTX010000004">
    <property type="protein sequence ID" value="MBC1491014.1"/>
    <property type="molecule type" value="Genomic_DNA"/>
</dbReference>
<gene>
    <name evidence="4" type="ORF">HCB27_16505</name>
    <name evidence="5" type="ORF">HCB27_16560</name>
    <name evidence="2" type="ORF">HCI99_04165</name>
    <name evidence="3" type="ORF">HCI99_04470</name>
</gene>
<name>A0A7X1CB31_9LIST</name>
<proteinExistence type="predicted"/>
<organism evidence="2 6">
    <name type="scientific">Listeria booriae</name>
    <dbReference type="NCBI Taxonomy" id="1552123"/>
    <lineage>
        <taxon>Bacteria</taxon>
        <taxon>Bacillati</taxon>
        <taxon>Bacillota</taxon>
        <taxon>Bacilli</taxon>
        <taxon>Bacillales</taxon>
        <taxon>Listeriaceae</taxon>
        <taxon>Listeria</taxon>
    </lineage>
</organism>
<evidence type="ECO:0000313" key="4">
    <source>
        <dbReference type="EMBL" id="MBC2178231.1"/>
    </source>
</evidence>
<accession>A0A7X1CB31</accession>
<evidence type="ECO:0000313" key="2">
    <source>
        <dbReference type="EMBL" id="MBC1491014.1"/>
    </source>
</evidence>
<comment type="caution">
    <text evidence="2">The sequence shown here is derived from an EMBL/GenBank/DDBJ whole genome shotgun (WGS) entry which is preliminary data.</text>
</comment>
<evidence type="ECO:0000313" key="5">
    <source>
        <dbReference type="EMBL" id="MBC2178242.1"/>
    </source>
</evidence>
<evidence type="ECO:0000256" key="1">
    <source>
        <dbReference type="SAM" id="SignalP"/>
    </source>
</evidence>
<evidence type="ECO:0000313" key="7">
    <source>
        <dbReference type="Proteomes" id="UP000541735"/>
    </source>
</evidence>
<reference evidence="6 7" key="1">
    <citation type="submission" date="2020-03" db="EMBL/GenBank/DDBJ databases">
        <title>Soil Listeria distribution.</title>
        <authorList>
            <person name="Liao J."/>
            <person name="Wiedmann M."/>
        </authorList>
    </citation>
    <scope>NUCLEOTIDE SEQUENCE [LARGE SCALE GENOMIC DNA]</scope>
    <source>
        <strain evidence="4 7">FSL L7-0259</strain>
        <strain evidence="2 6">FSL L7-1547</strain>
    </source>
</reference>
<dbReference type="EMBL" id="JAARYD010000011">
    <property type="protein sequence ID" value="MBC2178231.1"/>
    <property type="molecule type" value="Genomic_DNA"/>
</dbReference>
<dbReference type="EMBL" id="JAARYD010000012">
    <property type="protein sequence ID" value="MBC2178242.1"/>
    <property type="molecule type" value="Genomic_DNA"/>
</dbReference>
<dbReference type="Proteomes" id="UP000541735">
    <property type="component" value="Unassembled WGS sequence"/>
</dbReference>
<protein>
    <submittedName>
        <fullName evidence="2">Uncharacterized protein</fullName>
    </submittedName>
</protein>
<dbReference type="AlphaFoldDB" id="A0A7X1CB31"/>
<dbReference type="RefSeq" id="WP_185416945.1">
    <property type="nucleotide sequence ID" value="NZ_JAARYD010000011.1"/>
</dbReference>
<dbReference type="EMBL" id="JAASTX010000004">
    <property type="protein sequence ID" value="MBC1491071.1"/>
    <property type="molecule type" value="Genomic_DNA"/>
</dbReference>